<evidence type="ECO:0000313" key="2">
    <source>
        <dbReference type="EMBL" id="MEP1058447.1"/>
    </source>
</evidence>
<dbReference type="Pfam" id="PF05050">
    <property type="entry name" value="Methyltransf_21"/>
    <property type="match status" value="1"/>
</dbReference>
<dbReference type="EMBL" id="JAMPLM010000005">
    <property type="protein sequence ID" value="MEP1058447.1"/>
    <property type="molecule type" value="Genomic_DNA"/>
</dbReference>
<dbReference type="SUPFAM" id="SSF53335">
    <property type="entry name" value="S-adenosyl-L-methionine-dependent methyltransferases"/>
    <property type="match status" value="2"/>
</dbReference>
<accession>A0ABV0KGT0</accession>
<dbReference type="RefSeq" id="WP_242033414.1">
    <property type="nucleotide sequence ID" value="NZ_JAMPLM010000005.1"/>
</dbReference>
<comment type="caution">
    <text evidence="2">The sequence shown here is derived from an EMBL/GenBank/DDBJ whole genome shotgun (WGS) entry which is preliminary data.</text>
</comment>
<evidence type="ECO:0000259" key="1">
    <source>
        <dbReference type="Pfam" id="PF05050"/>
    </source>
</evidence>
<keyword evidence="3" id="KW-1185">Reference proteome</keyword>
<dbReference type="Pfam" id="PF13489">
    <property type="entry name" value="Methyltransf_23"/>
    <property type="match status" value="1"/>
</dbReference>
<protein>
    <submittedName>
        <fullName evidence="2">FkbM family methyltransferase</fullName>
    </submittedName>
</protein>
<dbReference type="InterPro" id="IPR053188">
    <property type="entry name" value="FkbM_Methyltransferase"/>
</dbReference>
<dbReference type="PANTHER" id="PTHR36973">
    <property type="entry name" value="SLL1456 PROTEIN-RELATED"/>
    <property type="match status" value="1"/>
</dbReference>
<gene>
    <name evidence="2" type="ORF">NDI38_08350</name>
</gene>
<dbReference type="GO" id="GO:0032259">
    <property type="term" value="P:methylation"/>
    <property type="evidence" value="ECO:0007669"/>
    <property type="project" value="UniProtKB-KW"/>
</dbReference>
<reference evidence="2 3" key="1">
    <citation type="submission" date="2022-04" db="EMBL/GenBank/DDBJ databases">
        <title>Positive selection, recombination, and allopatry shape intraspecific diversity of widespread and dominant cyanobacteria.</title>
        <authorList>
            <person name="Wei J."/>
            <person name="Shu W."/>
            <person name="Hu C."/>
        </authorList>
    </citation>
    <scope>NUCLEOTIDE SEQUENCE [LARGE SCALE GENOMIC DNA]</scope>
    <source>
        <strain evidence="2 3">AS-A4</strain>
    </source>
</reference>
<dbReference type="Proteomes" id="UP001476950">
    <property type="component" value="Unassembled WGS sequence"/>
</dbReference>
<dbReference type="PANTHER" id="PTHR36973:SF4">
    <property type="entry name" value="NODULATION PROTEIN"/>
    <property type="match status" value="1"/>
</dbReference>
<dbReference type="GO" id="GO:0008168">
    <property type="term" value="F:methyltransferase activity"/>
    <property type="evidence" value="ECO:0007669"/>
    <property type="project" value="UniProtKB-KW"/>
</dbReference>
<dbReference type="NCBIfam" id="TIGR01444">
    <property type="entry name" value="fkbM_fam"/>
    <property type="match status" value="1"/>
</dbReference>
<keyword evidence="2" id="KW-0808">Transferase</keyword>
<proteinExistence type="predicted"/>
<sequence>MAFFLPSLKKNGCLDPVHVTLCNVGSRKTGTKDDYGTQAWGMFAPNLTIYGFDADAAACEAANADVERREINWLEQHFPLAIAKEVGTSTLYITNNPQCSSLYTPNAPYLKRFLRLQEMVALESTTDIETTNLDTVFQTEGIDEIDFLQIDVQGASLQVLEGASWLLERSVLAIQVEVEFSHLYANEPLFADVDTYLRQQGFTLFDLAPLSQGQRSLLHSTERPGQVLWADAIYFRDLLQEDTNAQFKSPDQLFKLACIADALEFTDYALELLEHLTLHYGNDPIYNVANHIVESLTQIPELVHAGLSTFPAVANLQDYITGAAAAFLAANPPTASTTYASPVQSFNSAHYLQHNQKRQAHLASLNLNLTGMTVLEVGAGIGDHTPFFLERNCQVVSTEGRQDNFELLKQRYPDLDVRLLDLDHPGNGLEQSFDIVYCYGLLYHLQNPAEAIAFMANHCQGLLLLETVVSFDQGESLNPCPEPADSPTQSITGQGCRPTRLWVYNQLKKHFAFVYMPITQPDHEEFPIDWSADLTQLEFKRAVFIASREPLSNPLLKEDIPMRQSYH</sequence>
<dbReference type="InterPro" id="IPR006342">
    <property type="entry name" value="FkbM_mtfrase"/>
</dbReference>
<evidence type="ECO:0000313" key="3">
    <source>
        <dbReference type="Proteomes" id="UP001476950"/>
    </source>
</evidence>
<feature type="domain" description="Methyltransferase FkbM" evidence="1">
    <location>
        <begin position="65"/>
        <end position="203"/>
    </location>
</feature>
<name>A0ABV0KGT0_9CYAN</name>
<dbReference type="Gene3D" id="3.40.50.150">
    <property type="entry name" value="Vaccinia Virus protein VP39"/>
    <property type="match status" value="2"/>
</dbReference>
<dbReference type="InterPro" id="IPR029063">
    <property type="entry name" value="SAM-dependent_MTases_sf"/>
</dbReference>
<organism evidence="2 3">
    <name type="scientific">Stenomitos frigidus AS-A4</name>
    <dbReference type="NCBI Taxonomy" id="2933935"/>
    <lineage>
        <taxon>Bacteria</taxon>
        <taxon>Bacillati</taxon>
        <taxon>Cyanobacteriota</taxon>
        <taxon>Cyanophyceae</taxon>
        <taxon>Leptolyngbyales</taxon>
        <taxon>Leptolyngbyaceae</taxon>
        <taxon>Stenomitos</taxon>
    </lineage>
</organism>
<keyword evidence="2" id="KW-0489">Methyltransferase</keyword>